<comment type="subcellular location">
    <subcellularLocation>
        <location evidence="1">Nucleus</location>
    </subcellularLocation>
</comment>
<dbReference type="CDD" id="cd03757">
    <property type="entry name" value="proteasome_beta_type_1"/>
    <property type="match status" value="1"/>
</dbReference>
<dbReference type="InterPro" id="IPR029055">
    <property type="entry name" value="Ntn_hydrolases_N"/>
</dbReference>
<evidence type="ECO:0000256" key="3">
    <source>
        <dbReference type="ARBA" id="ARBA00022942"/>
    </source>
</evidence>
<dbReference type="FunFam" id="3.60.20.10:FF:000027">
    <property type="entry name" value="Proteasome subunit beta type-6"/>
    <property type="match status" value="1"/>
</dbReference>
<sequence>MSLADFPEYEVPGAIKRDFYPYESNGGSVVAIAGDDFAVIGADTRLSSGYTIHSRNQAKLFKLTDSCVLSAGGCWCDIQALTSLINAKMQMYKHQHQRTMSTNAIAQMISITMYNKRFFPYYTSTIVAGLDVNGKGRVFSYDPIGNCEESDYKAGGSAGSLLVPVLDNQVGLKNMENVGDRKMTVEKAIALTRDTFISAAERDIYTGDGIIVHVITQNGIEEKRFELRRD</sequence>
<keyword evidence="4" id="KW-0539">Nucleus</keyword>
<dbReference type="Pfam" id="PF00227">
    <property type="entry name" value="Proteasome"/>
    <property type="match status" value="1"/>
</dbReference>
<evidence type="ECO:0000256" key="1">
    <source>
        <dbReference type="ARBA" id="ARBA00004123"/>
    </source>
</evidence>
<accession>A0A1B0EYR1</accession>
<dbReference type="Gene3D" id="3.60.20.10">
    <property type="entry name" value="Glutamine Phosphoribosylpyrophosphate, subunit 1, domain 1"/>
    <property type="match status" value="1"/>
</dbReference>
<dbReference type="GeneID" id="129793234"/>
<dbReference type="InterPro" id="IPR001353">
    <property type="entry name" value="Proteasome_sua/b"/>
</dbReference>
<proteinExistence type="predicted"/>
<evidence type="ECO:0000313" key="6">
    <source>
        <dbReference type="EMBL" id="MBC1175947.1"/>
    </source>
</evidence>
<dbReference type="VEuPathDB" id="VectorBase:LLONM1_001325"/>
<dbReference type="PROSITE" id="PS51476">
    <property type="entry name" value="PROTEASOME_BETA_2"/>
    <property type="match status" value="1"/>
</dbReference>
<dbReference type="GO" id="GO:0005839">
    <property type="term" value="C:proteasome core complex"/>
    <property type="evidence" value="ECO:0007669"/>
    <property type="project" value="InterPro"/>
</dbReference>
<dbReference type="EMBL" id="GITU01007244">
    <property type="protein sequence ID" value="MBC1175947.1"/>
    <property type="molecule type" value="Transcribed_RNA"/>
</dbReference>
<dbReference type="EMBL" id="AJWK01019416">
    <property type="status" value="NOT_ANNOTATED_CDS"/>
    <property type="molecule type" value="Genomic_DNA"/>
</dbReference>
<evidence type="ECO:0000313" key="7">
    <source>
        <dbReference type="EnsemblMetazoa" id="LLOJ006059-PA"/>
    </source>
</evidence>
<keyword evidence="3 6" id="KW-0647">Proteasome</keyword>
<evidence type="ECO:0000256" key="5">
    <source>
        <dbReference type="ARBA" id="ARBA00026071"/>
    </source>
</evidence>
<dbReference type="InterPro" id="IPR023333">
    <property type="entry name" value="Proteasome_suB-type"/>
</dbReference>
<reference evidence="8" key="1">
    <citation type="submission" date="2012-05" db="EMBL/GenBank/DDBJ databases">
        <title>Whole Genome Assembly of Lutzomyia longipalpis.</title>
        <authorList>
            <person name="Richards S."/>
            <person name="Qu C."/>
            <person name="Dillon R."/>
            <person name="Worley K."/>
            <person name="Scherer S."/>
            <person name="Batterton M."/>
            <person name="Taylor A."/>
            <person name="Hawes A."/>
            <person name="Hernandez B."/>
            <person name="Kovar C."/>
            <person name="Mandapat C."/>
            <person name="Pham C."/>
            <person name="Qu C."/>
            <person name="Jing C."/>
            <person name="Bess C."/>
            <person name="Bandaranaike D."/>
            <person name="Ngo D."/>
            <person name="Ongeri F."/>
            <person name="Arias F."/>
            <person name="Lara F."/>
            <person name="Weissenberger G."/>
            <person name="Kamau G."/>
            <person name="Han H."/>
            <person name="Shen H."/>
            <person name="Dinh H."/>
            <person name="Khalil I."/>
            <person name="Jones J."/>
            <person name="Shafer J."/>
            <person name="Jayaseelan J."/>
            <person name="Quiroz J."/>
            <person name="Blankenburg K."/>
            <person name="Nguyen L."/>
            <person name="Jackson L."/>
            <person name="Francisco L."/>
            <person name="Tang L.-Y."/>
            <person name="Pu L.-L."/>
            <person name="Perales L."/>
            <person name="Lorensuhewa L."/>
            <person name="Munidasa M."/>
            <person name="Coyle M."/>
            <person name="Taylor M."/>
            <person name="Puazo M."/>
            <person name="Firestine M."/>
            <person name="Scheel M."/>
            <person name="Javaid M."/>
            <person name="Wang M."/>
            <person name="Li M."/>
            <person name="Tabassum N."/>
            <person name="Saada N."/>
            <person name="Osuji N."/>
            <person name="Aqrawi P."/>
            <person name="Fu Q."/>
            <person name="Thornton R."/>
            <person name="Raj R."/>
            <person name="Goodspeed R."/>
            <person name="Mata R."/>
            <person name="Najjar R."/>
            <person name="Gubbala S."/>
            <person name="Lee S."/>
            <person name="Denson S."/>
            <person name="Patil S."/>
            <person name="Macmil S."/>
            <person name="Qi S."/>
            <person name="Matskevitch T."/>
            <person name="Palculict T."/>
            <person name="Mathew T."/>
            <person name="Vee V."/>
            <person name="Velamala V."/>
            <person name="Korchina V."/>
            <person name="Cai W."/>
            <person name="Liu W."/>
            <person name="Dai W."/>
            <person name="Zou X."/>
            <person name="Zhu Y."/>
            <person name="Zhang Y."/>
            <person name="Wu Y.-Q."/>
            <person name="Xin Y."/>
            <person name="Nazarath L."/>
            <person name="Kovar C."/>
            <person name="Han Y."/>
            <person name="Muzny D."/>
            <person name="Gibbs R."/>
        </authorList>
    </citation>
    <scope>NUCLEOTIDE SEQUENCE [LARGE SCALE GENOMIC DNA]</scope>
    <source>
        <strain evidence="8">Jacobina</strain>
    </source>
</reference>
<dbReference type="EnsemblMetazoa" id="LLOJ006059-RA">
    <property type="protein sequence ID" value="LLOJ006059-PA"/>
    <property type="gene ID" value="LLOJ006059"/>
</dbReference>
<name>A0A1B0EYR1_LUTLO</name>
<dbReference type="CTD" id="39855"/>
<protein>
    <submittedName>
        <fullName evidence="6">Putative proteasome subunit beta type-1</fullName>
    </submittedName>
</protein>
<evidence type="ECO:0000256" key="2">
    <source>
        <dbReference type="ARBA" id="ARBA00022490"/>
    </source>
</evidence>
<dbReference type="VEuPathDB" id="VectorBase:LLOJ006059"/>
<evidence type="ECO:0000313" key="8">
    <source>
        <dbReference type="Proteomes" id="UP000092461"/>
    </source>
</evidence>
<keyword evidence="2" id="KW-0963">Cytoplasm</keyword>
<organism evidence="7 8">
    <name type="scientific">Lutzomyia longipalpis</name>
    <name type="common">Sand fly</name>
    <dbReference type="NCBI Taxonomy" id="7200"/>
    <lineage>
        <taxon>Eukaryota</taxon>
        <taxon>Metazoa</taxon>
        <taxon>Ecdysozoa</taxon>
        <taxon>Arthropoda</taxon>
        <taxon>Hexapoda</taxon>
        <taxon>Insecta</taxon>
        <taxon>Pterygota</taxon>
        <taxon>Neoptera</taxon>
        <taxon>Endopterygota</taxon>
        <taxon>Diptera</taxon>
        <taxon>Nematocera</taxon>
        <taxon>Psychodoidea</taxon>
        <taxon>Psychodidae</taxon>
        <taxon>Lutzomyia</taxon>
        <taxon>Lutzomyia</taxon>
    </lineage>
</organism>
<comment type="subunit">
    <text evidence="5">The 26S proteasome consists of a 20S proteasome core and two 19S regulatory subunits. The 20S proteasome core is composed of 28 subunits that are arranged in four stacked rings, resulting in a barrel-shaped structure. The two end rings are each formed by seven alpha subunits, and the two central rings are each formed by seven beta subunits. The catalytic chamber with the active sites is on the inside of the barrel.</text>
</comment>
<dbReference type="SUPFAM" id="SSF56235">
    <property type="entry name" value="N-terminal nucleophile aminohydrolases (Ntn hydrolases)"/>
    <property type="match status" value="1"/>
</dbReference>
<evidence type="ECO:0000256" key="4">
    <source>
        <dbReference type="ARBA" id="ARBA00023242"/>
    </source>
</evidence>
<dbReference type="Proteomes" id="UP000092461">
    <property type="component" value="Unassembled WGS sequence"/>
</dbReference>
<dbReference type="PANTHER" id="PTHR32194:SF2">
    <property type="entry name" value="PROTEASOME SUBUNIT BETA TYPE-1"/>
    <property type="match status" value="1"/>
</dbReference>
<dbReference type="GO" id="GO:0051603">
    <property type="term" value="P:proteolysis involved in protein catabolic process"/>
    <property type="evidence" value="ECO:0007669"/>
    <property type="project" value="InterPro"/>
</dbReference>
<dbReference type="AlphaFoldDB" id="A0A1B0EYR1"/>
<reference evidence="6" key="2">
    <citation type="journal article" date="2020" name="BMC">
        <title>Leishmania infection induces a limited differential gene expression in the sand fly midgut.</title>
        <authorList>
            <person name="Coutinho-Abreu I.V."/>
            <person name="Serafim T.D."/>
            <person name="Meneses C."/>
            <person name="Kamhawi S."/>
            <person name="Oliveira F."/>
            <person name="Valenzuela J.G."/>
        </authorList>
    </citation>
    <scope>NUCLEOTIDE SEQUENCE</scope>
    <source>
        <strain evidence="6">Jacobina</strain>
        <tissue evidence="6">Midgut</tissue>
    </source>
</reference>
<dbReference type="OrthoDB" id="268479at2759"/>
<reference evidence="7" key="3">
    <citation type="submission" date="2020-05" db="UniProtKB">
        <authorList>
            <consortium name="EnsemblMetazoa"/>
        </authorList>
    </citation>
    <scope>IDENTIFICATION</scope>
    <source>
        <strain evidence="7">Jacobina</strain>
    </source>
</reference>
<dbReference type="PANTHER" id="PTHR32194">
    <property type="entry name" value="METALLOPROTEASE TLDD"/>
    <property type="match status" value="1"/>
</dbReference>
<dbReference type="RefSeq" id="XP_055689036.1">
    <property type="nucleotide sequence ID" value="XM_055833061.1"/>
</dbReference>
<dbReference type="GO" id="GO:0005737">
    <property type="term" value="C:cytoplasm"/>
    <property type="evidence" value="ECO:0007669"/>
    <property type="project" value="TreeGrafter"/>
</dbReference>
<keyword evidence="8" id="KW-1185">Reference proteome</keyword>
<dbReference type="KEGG" id="lll:129793234"/>
<dbReference type="GO" id="GO:0005634">
    <property type="term" value="C:nucleus"/>
    <property type="evidence" value="ECO:0007669"/>
    <property type="project" value="UniProtKB-SubCell"/>
</dbReference>